<keyword evidence="3" id="KW-1185">Reference proteome</keyword>
<evidence type="ECO:0000313" key="3">
    <source>
        <dbReference type="Proteomes" id="UP000636888"/>
    </source>
</evidence>
<keyword evidence="1" id="KW-0472">Membrane</keyword>
<name>A0A8J7J7Q3_9BACT</name>
<evidence type="ECO:0000313" key="2">
    <source>
        <dbReference type="EMBL" id="MBJ6725396.1"/>
    </source>
</evidence>
<feature type="transmembrane region" description="Helical" evidence="1">
    <location>
        <begin position="58"/>
        <end position="77"/>
    </location>
</feature>
<proteinExistence type="predicted"/>
<gene>
    <name evidence="2" type="ORF">JFN93_11805</name>
</gene>
<feature type="transmembrane region" description="Helical" evidence="1">
    <location>
        <begin position="34"/>
        <end position="53"/>
    </location>
</feature>
<dbReference type="AlphaFoldDB" id="A0A8J7J7Q3"/>
<feature type="transmembrane region" description="Helical" evidence="1">
    <location>
        <begin position="89"/>
        <end position="109"/>
    </location>
</feature>
<accession>A0A8J7J7Q3</accession>
<evidence type="ECO:0000256" key="1">
    <source>
        <dbReference type="SAM" id="Phobius"/>
    </source>
</evidence>
<protein>
    <submittedName>
        <fullName evidence="2">Uncharacterized protein</fullName>
    </submittedName>
</protein>
<reference evidence="2" key="1">
    <citation type="submission" date="2020-12" db="EMBL/GenBank/DDBJ databases">
        <title>Geomonas sp. Red875, isolated from river sediment.</title>
        <authorList>
            <person name="Xu Z."/>
            <person name="Zhang Z."/>
            <person name="Masuda Y."/>
            <person name="Itoh H."/>
            <person name="Senoo K."/>
        </authorList>
    </citation>
    <scope>NUCLEOTIDE SEQUENCE</scope>
    <source>
        <strain evidence="2">Red875</strain>
    </source>
</reference>
<comment type="caution">
    <text evidence="2">The sequence shown here is derived from an EMBL/GenBank/DDBJ whole genome shotgun (WGS) entry which is preliminary data.</text>
</comment>
<organism evidence="2 3">
    <name type="scientific">Geomesophilobacter sediminis</name>
    <dbReference type="NCBI Taxonomy" id="2798584"/>
    <lineage>
        <taxon>Bacteria</taxon>
        <taxon>Pseudomonadati</taxon>
        <taxon>Thermodesulfobacteriota</taxon>
        <taxon>Desulfuromonadia</taxon>
        <taxon>Geobacterales</taxon>
        <taxon>Geobacteraceae</taxon>
        <taxon>Geomesophilobacter</taxon>
    </lineage>
</organism>
<dbReference type="EMBL" id="JAEMHM010000009">
    <property type="protein sequence ID" value="MBJ6725396.1"/>
    <property type="molecule type" value="Genomic_DNA"/>
</dbReference>
<dbReference type="RefSeq" id="WP_199384293.1">
    <property type="nucleotide sequence ID" value="NZ_JAEMHM010000009.1"/>
</dbReference>
<sequence length="112" mass="12460">MEKAALVEKTRDALRPFETANVVDFVKHLTVKSAITNPWFVTVFLILAFYAIIKRSKFVLSVLFTACALLLLIHYTLPTDSEGLTLSSTLPFAFGGLAIGAVLIYLYFIKTE</sequence>
<keyword evidence="1" id="KW-1133">Transmembrane helix</keyword>
<dbReference type="Proteomes" id="UP000636888">
    <property type="component" value="Unassembled WGS sequence"/>
</dbReference>
<keyword evidence="1" id="KW-0812">Transmembrane</keyword>